<keyword evidence="7" id="KW-0829">Tyrosine-protein kinase</keyword>
<proteinExistence type="inferred from homology"/>
<comment type="catalytic activity">
    <reaction evidence="8">
        <text>L-tyrosyl-[protein] + ATP = O-phospho-L-tyrosyl-[protein] + ADP + H(+)</text>
        <dbReference type="Rhea" id="RHEA:10596"/>
        <dbReference type="Rhea" id="RHEA-COMP:10136"/>
        <dbReference type="Rhea" id="RHEA-COMP:20101"/>
        <dbReference type="ChEBI" id="CHEBI:15378"/>
        <dbReference type="ChEBI" id="CHEBI:30616"/>
        <dbReference type="ChEBI" id="CHEBI:46858"/>
        <dbReference type="ChEBI" id="CHEBI:61978"/>
        <dbReference type="ChEBI" id="CHEBI:456216"/>
        <dbReference type="EC" id="2.7.10.2"/>
    </reaction>
</comment>
<dbReference type="RefSeq" id="WP_166155145.1">
    <property type="nucleotide sequence ID" value="NZ_JAAOIW010000018.1"/>
</dbReference>
<comment type="caution">
    <text evidence="10">The sequence shown here is derived from an EMBL/GenBank/DDBJ whole genome shotgun (WGS) entry which is preliminary data.</text>
</comment>
<dbReference type="Pfam" id="PF13614">
    <property type="entry name" value="AAA_31"/>
    <property type="match status" value="1"/>
</dbReference>
<dbReference type="InterPro" id="IPR027417">
    <property type="entry name" value="P-loop_NTPase"/>
</dbReference>
<name>A0ABX0JI02_9BACL</name>
<dbReference type="NCBIfam" id="TIGR01007">
    <property type="entry name" value="eps_fam"/>
    <property type="match status" value="1"/>
</dbReference>
<evidence type="ECO:0000256" key="7">
    <source>
        <dbReference type="ARBA" id="ARBA00023137"/>
    </source>
</evidence>
<evidence type="ECO:0000313" key="10">
    <source>
        <dbReference type="EMBL" id="NHN34318.1"/>
    </source>
</evidence>
<evidence type="ECO:0000256" key="1">
    <source>
        <dbReference type="ARBA" id="ARBA00007316"/>
    </source>
</evidence>
<sequence length="228" mass="25305">MPKMTVKYPLITNMNSKSPISEAYKALRTNIEFSNVDRELKCIMFTSSQQGEGKSTTAANVAVAFAQTNRKVLLLDCDLRRPTQHHIFNISNQVGLTSYLSHQADLSEIMVSTSIPNLSVVLSGPVPPNPSELLASKRMTGLLNELREQYDMIIVDTPPIMAVTDSQIVATKCDGVLLVLDSGTVKREVALMAKQKLELVNAKILGVVLNKMSKKNTNSYYYYYGNRE</sequence>
<evidence type="ECO:0000259" key="9">
    <source>
        <dbReference type="Pfam" id="PF13614"/>
    </source>
</evidence>
<evidence type="ECO:0000256" key="8">
    <source>
        <dbReference type="ARBA" id="ARBA00051245"/>
    </source>
</evidence>
<dbReference type="PANTHER" id="PTHR32309:SF13">
    <property type="entry name" value="FERRIC ENTEROBACTIN TRANSPORT PROTEIN FEPE"/>
    <property type="match status" value="1"/>
</dbReference>
<dbReference type="GO" id="GO:0016301">
    <property type="term" value="F:kinase activity"/>
    <property type="evidence" value="ECO:0007669"/>
    <property type="project" value="UniProtKB-KW"/>
</dbReference>
<dbReference type="SUPFAM" id="SSF52540">
    <property type="entry name" value="P-loop containing nucleoside triphosphate hydrolases"/>
    <property type="match status" value="1"/>
</dbReference>
<evidence type="ECO:0000313" key="11">
    <source>
        <dbReference type="Proteomes" id="UP001165962"/>
    </source>
</evidence>
<dbReference type="EC" id="2.7.10.2" evidence="2"/>
<dbReference type="InterPro" id="IPR005702">
    <property type="entry name" value="Wzc-like_C"/>
</dbReference>
<accession>A0ABX0JI02</accession>
<organism evidence="10 11">
    <name type="scientific">Paenibacillus agricola</name>
    <dbReference type="NCBI Taxonomy" id="2716264"/>
    <lineage>
        <taxon>Bacteria</taxon>
        <taxon>Bacillati</taxon>
        <taxon>Bacillota</taxon>
        <taxon>Bacilli</taxon>
        <taxon>Bacillales</taxon>
        <taxon>Paenibacillaceae</taxon>
        <taxon>Paenibacillus</taxon>
    </lineage>
</organism>
<feature type="domain" description="AAA" evidence="9">
    <location>
        <begin position="41"/>
        <end position="181"/>
    </location>
</feature>
<evidence type="ECO:0000256" key="5">
    <source>
        <dbReference type="ARBA" id="ARBA00022777"/>
    </source>
</evidence>
<dbReference type="Gene3D" id="3.40.50.300">
    <property type="entry name" value="P-loop containing nucleotide triphosphate hydrolases"/>
    <property type="match status" value="1"/>
</dbReference>
<gene>
    <name evidence="10" type="ORF">G9U52_31470</name>
</gene>
<reference evidence="10" key="1">
    <citation type="submission" date="2020-03" db="EMBL/GenBank/DDBJ databases">
        <title>Draft sequencing of Paenibacilllus sp. S3N08.</title>
        <authorList>
            <person name="Kim D.-U."/>
        </authorList>
    </citation>
    <scope>NUCLEOTIDE SEQUENCE</scope>
    <source>
        <strain evidence="10">S3N08</strain>
    </source>
</reference>
<dbReference type="Proteomes" id="UP001165962">
    <property type="component" value="Unassembled WGS sequence"/>
</dbReference>
<evidence type="ECO:0000256" key="3">
    <source>
        <dbReference type="ARBA" id="ARBA00022679"/>
    </source>
</evidence>
<evidence type="ECO:0000256" key="4">
    <source>
        <dbReference type="ARBA" id="ARBA00022741"/>
    </source>
</evidence>
<dbReference type="InterPro" id="IPR050445">
    <property type="entry name" value="Bact_polysacc_biosynth/exp"/>
</dbReference>
<evidence type="ECO:0000256" key="2">
    <source>
        <dbReference type="ARBA" id="ARBA00011903"/>
    </source>
</evidence>
<keyword evidence="5 10" id="KW-0418">Kinase</keyword>
<keyword evidence="3" id="KW-0808">Transferase</keyword>
<dbReference type="EMBL" id="JAAOIW010000018">
    <property type="protein sequence ID" value="NHN34318.1"/>
    <property type="molecule type" value="Genomic_DNA"/>
</dbReference>
<keyword evidence="6" id="KW-0067">ATP-binding</keyword>
<dbReference type="PANTHER" id="PTHR32309">
    <property type="entry name" value="TYROSINE-PROTEIN KINASE"/>
    <property type="match status" value="1"/>
</dbReference>
<comment type="similarity">
    <text evidence="1">Belongs to the CpsD/CapB family.</text>
</comment>
<protein>
    <recommendedName>
        <fullName evidence="2">non-specific protein-tyrosine kinase</fullName>
        <ecNumber evidence="2">2.7.10.2</ecNumber>
    </recommendedName>
</protein>
<keyword evidence="4" id="KW-0547">Nucleotide-binding</keyword>
<dbReference type="InterPro" id="IPR025669">
    <property type="entry name" value="AAA_dom"/>
</dbReference>
<evidence type="ECO:0000256" key="6">
    <source>
        <dbReference type="ARBA" id="ARBA00022840"/>
    </source>
</evidence>
<keyword evidence="11" id="KW-1185">Reference proteome</keyword>
<dbReference type="CDD" id="cd05387">
    <property type="entry name" value="BY-kinase"/>
    <property type="match status" value="1"/>
</dbReference>